<dbReference type="RefSeq" id="WP_390214361.1">
    <property type="nucleotide sequence ID" value="NZ_JBHLXJ010000021.1"/>
</dbReference>
<sequence length="245" mass="26615">TEINFGLTGTTYYNDADADRVSNFVESRVPNLFRTGTGDGNGDGTLDRLQSNVSSLPWKELPGGKVTYFTLANKPGIEHVTVTPLPSPTLAGNDLSLPYGNVNFLVNKAPLNQSVKFSFFTDANAPVNGFWTQNKAGEWVNLATNISLIDGKYRVDLQITDGSPFDLTPSADGKLQIQGGLGWKQSASAFSNISADWDSDGIPDAVETKMGTNPIVKDNNVLQRADMFAMQMYRDFLFREADTAG</sequence>
<feature type="non-terminal residue" evidence="1">
    <location>
        <position position="1"/>
    </location>
</feature>
<comment type="caution">
    <text evidence="1">The sequence shown here is derived from an EMBL/GenBank/DDBJ whole genome shotgun (WGS) entry which is preliminary data.</text>
</comment>
<name>A0ABV6IIP7_9BURK</name>
<gene>
    <name evidence="1" type="ORF">ACFFJH_18000</name>
</gene>
<organism evidence="1 2">
    <name type="scientific">Undibacterium danionis</name>
    <dbReference type="NCBI Taxonomy" id="1812100"/>
    <lineage>
        <taxon>Bacteria</taxon>
        <taxon>Pseudomonadati</taxon>
        <taxon>Pseudomonadota</taxon>
        <taxon>Betaproteobacteria</taxon>
        <taxon>Burkholderiales</taxon>
        <taxon>Oxalobacteraceae</taxon>
        <taxon>Undibacterium</taxon>
    </lineage>
</organism>
<dbReference type="InterPro" id="IPR053784">
    <property type="entry name" value="Choice_anch_U_dom"/>
</dbReference>
<accession>A0ABV6IIP7</accession>
<reference evidence="1 2" key="1">
    <citation type="submission" date="2024-09" db="EMBL/GenBank/DDBJ databases">
        <authorList>
            <person name="Sun Q."/>
            <person name="Mori K."/>
        </authorList>
    </citation>
    <scope>NUCLEOTIDE SEQUENCE [LARGE SCALE GENOMIC DNA]</scope>
    <source>
        <strain evidence="1 2">CCM 8677</strain>
    </source>
</reference>
<dbReference type="NCBIfam" id="NF041766">
    <property type="entry name" value="choice_anch_U"/>
    <property type="match status" value="1"/>
</dbReference>
<dbReference type="Proteomes" id="UP001589844">
    <property type="component" value="Unassembled WGS sequence"/>
</dbReference>
<evidence type="ECO:0000313" key="2">
    <source>
        <dbReference type="Proteomes" id="UP001589844"/>
    </source>
</evidence>
<evidence type="ECO:0000313" key="1">
    <source>
        <dbReference type="EMBL" id="MFC0351721.1"/>
    </source>
</evidence>
<dbReference type="EMBL" id="JBHLXJ010000021">
    <property type="protein sequence ID" value="MFC0351721.1"/>
    <property type="molecule type" value="Genomic_DNA"/>
</dbReference>
<proteinExistence type="predicted"/>
<feature type="non-terminal residue" evidence="1">
    <location>
        <position position="245"/>
    </location>
</feature>
<protein>
    <submittedName>
        <fullName evidence="1">Choice-of-anchor U domain-containing protein</fullName>
    </submittedName>
</protein>
<keyword evidence="2" id="KW-1185">Reference proteome</keyword>